<proteinExistence type="predicted"/>
<dbReference type="PANTHER" id="PTHR23084:SF263">
    <property type="entry name" value="MORN REPEAT-CONTAINING PROTEIN 1"/>
    <property type="match status" value="1"/>
</dbReference>
<dbReference type="PANTHER" id="PTHR23084">
    <property type="entry name" value="PHOSPHATIDYLINOSITOL-4-PHOSPHATE 5-KINASE RELATED"/>
    <property type="match status" value="1"/>
</dbReference>
<protein>
    <submittedName>
        <fullName evidence="1">Uncharacterized protein</fullName>
    </submittedName>
</protein>
<organism evidence="1">
    <name type="scientific">viral metagenome</name>
    <dbReference type="NCBI Taxonomy" id="1070528"/>
    <lineage>
        <taxon>unclassified sequences</taxon>
        <taxon>metagenomes</taxon>
        <taxon>organismal metagenomes</taxon>
    </lineage>
</organism>
<dbReference type="SUPFAM" id="SSF82185">
    <property type="entry name" value="Histone H3 K4-specific methyltransferase SET7/9 N-terminal domain"/>
    <property type="match status" value="3"/>
</dbReference>
<accession>A0A6C0K483</accession>
<dbReference type="Gene3D" id="2.20.110.10">
    <property type="entry name" value="Histone H3 K4-specific methyltransferase SET7/9 N-terminal domain"/>
    <property type="match status" value="3"/>
</dbReference>
<reference evidence="1" key="1">
    <citation type="journal article" date="2020" name="Nature">
        <title>Giant virus diversity and host interactions through global metagenomics.</title>
        <authorList>
            <person name="Schulz F."/>
            <person name="Roux S."/>
            <person name="Paez-Espino D."/>
            <person name="Jungbluth S."/>
            <person name="Walsh D.A."/>
            <person name="Denef V.J."/>
            <person name="McMahon K.D."/>
            <person name="Konstantinidis K.T."/>
            <person name="Eloe-Fadrosh E.A."/>
            <person name="Kyrpides N.C."/>
            <person name="Woyke T."/>
        </authorList>
    </citation>
    <scope>NUCLEOTIDE SEQUENCE</scope>
    <source>
        <strain evidence="1">GVMAG-S-1101169-75</strain>
    </source>
</reference>
<dbReference type="EMBL" id="MN740787">
    <property type="protein sequence ID" value="QHU11620.1"/>
    <property type="molecule type" value="Genomic_DNA"/>
</dbReference>
<dbReference type="AlphaFoldDB" id="A0A6C0K483"/>
<name>A0A6C0K483_9ZZZZ</name>
<sequence length="620" mass="70605">MTPIESLVELFFDIRQKRLLCDPEKLEERIVEEIKKTDESYYEEFNHDYKNCGDGQALLDFYLQVWFSKLDNRGVDLRSLKKCLFEIVLQGEFFNIYRNGVTVRGTFVNGVRQGKFTEIRPEGVIIHGLFVNGVREGKFSESRPDITKLLGTYICGKKQGDFVESHIDGTTIEGTYVDGIKQGGIPPDKEIKQGVYDCRGKKLEIMFDNEQGHFVETNPDGTIIKGSVDRNGIKQGDFMIKQPNGVLQEGIFVNGIVQGTLIISNPENESRTELTYLNGNNHGIRMEYRKDGTVVGTRNVLGTLQGDWIQVSPDGTTIKGKFVNGIIQDSLIIIKKLADGRTIEENFVNGINQGDYIETFPDGSMVKGKYVNGIKQEDHIATFPDGKIIKVKVVDGIQYFVMMTKQGQVIRGIMVNGKAKGRFIETFPNGSIYEGIFVQGKMTERKKVRIDASFPDLSVSPLSLDELLELLQEKKTQRRKRLQNAIATQQQLDSQRRKVYDFFIELEEIQISRYLEGQNHLVIGVLQTDGQSFRYYGFNVRQVSRTNNERSRNIRFAAEINILIPRKIIVPLIKEERRNLIYVERDPQSDIYDVIGSRSVGEVDFDADIFPLPQPPPHQE</sequence>
<evidence type="ECO:0000313" key="1">
    <source>
        <dbReference type="EMBL" id="QHU11620.1"/>
    </source>
</evidence>